<organism evidence="7">
    <name type="scientific">marine sediment metagenome</name>
    <dbReference type="NCBI Taxonomy" id="412755"/>
    <lineage>
        <taxon>unclassified sequences</taxon>
        <taxon>metagenomes</taxon>
        <taxon>ecological metagenomes</taxon>
    </lineage>
</organism>
<evidence type="ECO:0000259" key="6">
    <source>
        <dbReference type="PROSITE" id="PS50126"/>
    </source>
</evidence>
<evidence type="ECO:0000256" key="1">
    <source>
        <dbReference type="ARBA" id="ARBA00006767"/>
    </source>
</evidence>
<evidence type="ECO:0000313" key="7">
    <source>
        <dbReference type="EMBL" id="GAH65616.1"/>
    </source>
</evidence>
<dbReference type="FunFam" id="2.40.50.140:FF:000018">
    <property type="entry name" value="30S ribosomal protein S1"/>
    <property type="match status" value="1"/>
</dbReference>
<dbReference type="CDD" id="cd05688">
    <property type="entry name" value="S1_RPS1_repeat_ec3"/>
    <property type="match status" value="1"/>
</dbReference>
<feature type="domain" description="S1 motif" evidence="6">
    <location>
        <begin position="202"/>
        <end position="259"/>
    </location>
</feature>
<keyword evidence="3" id="KW-0694">RNA-binding</keyword>
<dbReference type="GO" id="GO:0022627">
    <property type="term" value="C:cytosolic small ribosomal subunit"/>
    <property type="evidence" value="ECO:0007669"/>
    <property type="project" value="TreeGrafter"/>
</dbReference>
<dbReference type="PANTHER" id="PTHR10724:SF7">
    <property type="entry name" value="SMALL RIBOSOMAL SUBUNIT PROTEIN BS1C"/>
    <property type="match status" value="1"/>
</dbReference>
<dbReference type="SMART" id="SM00316">
    <property type="entry name" value="S1"/>
    <property type="match status" value="3"/>
</dbReference>
<dbReference type="InterPro" id="IPR012340">
    <property type="entry name" value="NA-bd_OB-fold"/>
</dbReference>
<dbReference type="InterPro" id="IPR035104">
    <property type="entry name" value="Ribosomal_protein_S1-like"/>
</dbReference>
<dbReference type="PANTHER" id="PTHR10724">
    <property type="entry name" value="30S RIBOSOMAL PROTEIN S1"/>
    <property type="match status" value="1"/>
</dbReference>
<accession>X1H617</accession>
<evidence type="ECO:0000256" key="4">
    <source>
        <dbReference type="ARBA" id="ARBA00022980"/>
    </source>
</evidence>
<dbReference type="GO" id="GO:0003729">
    <property type="term" value="F:mRNA binding"/>
    <property type="evidence" value="ECO:0007669"/>
    <property type="project" value="TreeGrafter"/>
</dbReference>
<sequence length="259" mass="29158">RNNIIVSRRAILEAERMKEKAKTLSQIEEGSILKGIVKNITDYGLFVDLGGIDGLLHITDMSWGRVAHPSTMYQVGSEITVKIISFDREKERVSLGLKQLKPDPWSDANERFPVGEKVMGKVVNLTDYGAFVEIEQGVEGLIHISEMCWTKKVKHPSQIISIGDMVDAIVLDMDTENKRISLGMKQIKPNPWDIIAEKYPVDTIIEGRIKNITDFGLFIGIDEEIDGLVHISDISWTKKIKHPSELYKKGEEVQAKSCP</sequence>
<dbReference type="SUPFAM" id="SSF50249">
    <property type="entry name" value="Nucleic acid-binding proteins"/>
    <property type="match status" value="3"/>
</dbReference>
<dbReference type="AlphaFoldDB" id="X1H617"/>
<keyword evidence="5" id="KW-0687">Ribonucleoprotein</keyword>
<dbReference type="GO" id="GO:0003735">
    <property type="term" value="F:structural constituent of ribosome"/>
    <property type="evidence" value="ECO:0007669"/>
    <property type="project" value="TreeGrafter"/>
</dbReference>
<gene>
    <name evidence="7" type="ORF">S03H2_40884</name>
</gene>
<feature type="non-terminal residue" evidence="7">
    <location>
        <position position="1"/>
    </location>
</feature>
<dbReference type="EMBL" id="BARU01025369">
    <property type="protein sequence ID" value="GAH65616.1"/>
    <property type="molecule type" value="Genomic_DNA"/>
</dbReference>
<dbReference type="PRINTS" id="PR00681">
    <property type="entry name" value="RIBOSOMALS1"/>
</dbReference>
<reference evidence="7" key="1">
    <citation type="journal article" date="2014" name="Front. Microbiol.">
        <title>High frequency of phylogenetically diverse reductive dehalogenase-homologous genes in deep subseafloor sedimentary metagenomes.</title>
        <authorList>
            <person name="Kawai M."/>
            <person name="Futagami T."/>
            <person name="Toyoda A."/>
            <person name="Takaki Y."/>
            <person name="Nishi S."/>
            <person name="Hori S."/>
            <person name="Arai W."/>
            <person name="Tsubouchi T."/>
            <person name="Morono Y."/>
            <person name="Uchiyama I."/>
            <person name="Ito T."/>
            <person name="Fujiyama A."/>
            <person name="Inagaki F."/>
            <person name="Takami H."/>
        </authorList>
    </citation>
    <scope>NUCLEOTIDE SEQUENCE</scope>
    <source>
        <strain evidence="7">Expedition CK06-06</strain>
    </source>
</reference>
<dbReference type="InterPro" id="IPR003029">
    <property type="entry name" value="S1_domain"/>
</dbReference>
<evidence type="ECO:0000256" key="3">
    <source>
        <dbReference type="ARBA" id="ARBA00022884"/>
    </source>
</evidence>
<comment type="similarity">
    <text evidence="1">Belongs to the bacterial ribosomal protein bS1 family.</text>
</comment>
<name>X1H617_9ZZZZ</name>
<feature type="domain" description="S1 motif" evidence="6">
    <location>
        <begin position="30"/>
        <end position="98"/>
    </location>
</feature>
<dbReference type="FunFam" id="2.40.50.140:FF:000011">
    <property type="entry name" value="30S ribosomal protein S1"/>
    <property type="match status" value="1"/>
</dbReference>
<dbReference type="InterPro" id="IPR050437">
    <property type="entry name" value="Ribos_protein_bS1-like"/>
</dbReference>
<keyword evidence="2" id="KW-0677">Repeat</keyword>
<dbReference type="Pfam" id="PF00575">
    <property type="entry name" value="S1"/>
    <property type="match status" value="3"/>
</dbReference>
<protein>
    <recommendedName>
        <fullName evidence="6">S1 motif domain-containing protein</fullName>
    </recommendedName>
</protein>
<dbReference type="PROSITE" id="PS50126">
    <property type="entry name" value="S1"/>
    <property type="match status" value="3"/>
</dbReference>
<feature type="domain" description="S1 motif" evidence="6">
    <location>
        <begin position="115"/>
        <end position="185"/>
    </location>
</feature>
<proteinExistence type="inferred from homology"/>
<evidence type="ECO:0000256" key="5">
    <source>
        <dbReference type="ARBA" id="ARBA00023274"/>
    </source>
</evidence>
<dbReference type="GO" id="GO:0006412">
    <property type="term" value="P:translation"/>
    <property type="evidence" value="ECO:0007669"/>
    <property type="project" value="TreeGrafter"/>
</dbReference>
<dbReference type="Gene3D" id="2.40.50.140">
    <property type="entry name" value="Nucleic acid-binding proteins"/>
    <property type="match status" value="3"/>
</dbReference>
<evidence type="ECO:0000256" key="2">
    <source>
        <dbReference type="ARBA" id="ARBA00022737"/>
    </source>
</evidence>
<comment type="caution">
    <text evidence="7">The sequence shown here is derived from an EMBL/GenBank/DDBJ whole genome shotgun (WGS) entry which is preliminary data.</text>
</comment>
<keyword evidence="4" id="KW-0689">Ribosomal protein</keyword>